<keyword evidence="1" id="KW-0808">Transferase</keyword>
<keyword evidence="2" id="KW-1185">Reference proteome</keyword>
<protein>
    <submittedName>
        <fullName evidence="1">GNAT family N-acetyltransferase</fullName>
    </submittedName>
</protein>
<dbReference type="KEGG" id="palb:EJC50_21450"/>
<evidence type="ECO:0000313" key="1">
    <source>
        <dbReference type="EMBL" id="AZN41958.1"/>
    </source>
</evidence>
<dbReference type="Gene3D" id="3.40.630.30">
    <property type="match status" value="1"/>
</dbReference>
<gene>
    <name evidence="1" type="ORF">EJC50_21450</name>
</gene>
<accession>A0A3Q8X720</accession>
<organism evidence="1 2">
    <name type="scientific">Paenibacillus albus</name>
    <dbReference type="NCBI Taxonomy" id="2495582"/>
    <lineage>
        <taxon>Bacteria</taxon>
        <taxon>Bacillati</taxon>
        <taxon>Bacillota</taxon>
        <taxon>Bacilli</taxon>
        <taxon>Bacillales</taxon>
        <taxon>Paenibacillaceae</taxon>
        <taxon>Paenibacillus</taxon>
    </lineage>
</organism>
<dbReference type="SUPFAM" id="SSF55729">
    <property type="entry name" value="Acyl-CoA N-acyltransferases (Nat)"/>
    <property type="match status" value="1"/>
</dbReference>
<dbReference type="OrthoDB" id="2381102at2"/>
<reference evidence="2" key="1">
    <citation type="submission" date="2018-12" db="EMBL/GenBank/DDBJ databases">
        <title>Genome sequence of Peanibacillus sp.</title>
        <authorList>
            <person name="Subramani G."/>
            <person name="Srinivasan S."/>
            <person name="Kim M.K."/>
        </authorList>
    </citation>
    <scope>NUCLEOTIDE SEQUENCE [LARGE SCALE GENOMIC DNA]</scope>
    <source>
        <strain evidence="2">18JY67-1</strain>
    </source>
</reference>
<sequence length="222" mass="25255">MDYIRLKSIHDPLFASMHKLLETVFPPEEVYAYEKWEGPLQDDSIHVYVAVHEGEVVGTTEYRYYSKLRVAMTDFTIIGRPGLGIGRFLMKNRSADLTRLAAASGTESLGMFAEIYNPSLAQSDFGGIYPMSPFVRREVLSHIGYMRLDFPYVHPSWEEDGAAVSGLDFCFLPQDEERTELPASLVTEFLTTYYSALPIKPDEWYAMMEQLKTKSTIALLPL</sequence>
<name>A0A3Q8X720_9BACL</name>
<dbReference type="RefSeq" id="WP_126017664.1">
    <property type="nucleotide sequence ID" value="NZ_CP034437.1"/>
</dbReference>
<dbReference type="Proteomes" id="UP000272528">
    <property type="component" value="Chromosome"/>
</dbReference>
<dbReference type="GO" id="GO:0016740">
    <property type="term" value="F:transferase activity"/>
    <property type="evidence" value="ECO:0007669"/>
    <property type="project" value="UniProtKB-KW"/>
</dbReference>
<dbReference type="EMBL" id="CP034437">
    <property type="protein sequence ID" value="AZN41958.1"/>
    <property type="molecule type" value="Genomic_DNA"/>
</dbReference>
<dbReference type="AlphaFoldDB" id="A0A3Q8X720"/>
<proteinExistence type="predicted"/>
<evidence type="ECO:0000313" key="2">
    <source>
        <dbReference type="Proteomes" id="UP000272528"/>
    </source>
</evidence>
<dbReference type="InterPro" id="IPR016181">
    <property type="entry name" value="Acyl_CoA_acyltransferase"/>
</dbReference>